<dbReference type="AlphaFoldDB" id="A0A136KFU7"/>
<name>A0A136KFU7_9BACT</name>
<dbReference type="Proteomes" id="UP000070449">
    <property type="component" value="Unassembled WGS sequence"/>
</dbReference>
<reference evidence="2 3" key="1">
    <citation type="submission" date="2015-02" db="EMBL/GenBank/DDBJ databases">
        <title>Improved understanding of the partial-nitritation anammox process through 23 genomes representing the majority of the microbial community.</title>
        <authorList>
            <person name="Speth D.R."/>
            <person name="In T Zandt M."/>
            <person name="Guerrero Cruz S."/>
            <person name="Jetten M.S."/>
            <person name="Dutilh B.E."/>
        </authorList>
    </citation>
    <scope>NUCLEOTIDE SEQUENCE [LARGE SCALE GENOMIC DNA]</scope>
    <source>
        <strain evidence="2">OLB21</strain>
    </source>
</reference>
<proteinExistence type="predicted"/>
<keyword evidence="1" id="KW-1133">Transmembrane helix</keyword>
<organism evidence="2 3">
    <name type="scientific">candidate division WS6 bacterium OLB21</name>
    <dbReference type="NCBI Taxonomy" id="1617427"/>
    <lineage>
        <taxon>Bacteria</taxon>
        <taxon>Candidatus Dojkabacteria</taxon>
    </lineage>
</organism>
<dbReference type="EMBL" id="JYPD01000025">
    <property type="protein sequence ID" value="KXK08291.1"/>
    <property type="molecule type" value="Genomic_DNA"/>
</dbReference>
<feature type="transmembrane region" description="Helical" evidence="1">
    <location>
        <begin position="6"/>
        <end position="24"/>
    </location>
</feature>
<protein>
    <submittedName>
        <fullName evidence="2">Uncharacterized protein</fullName>
    </submittedName>
</protein>
<sequence>MSVDDFSKLLLVIVFSISILGLTYQCMRLLGGLADSIKDLRQVLQAFGDLSDRFVEDYGFISRRLKNTVDSISNFANNIIDPLSSMFGFVKNFSKNKTKKEPSETTESEVEI</sequence>
<evidence type="ECO:0000256" key="1">
    <source>
        <dbReference type="SAM" id="Phobius"/>
    </source>
</evidence>
<comment type="caution">
    <text evidence="2">The sequence shown here is derived from an EMBL/GenBank/DDBJ whole genome shotgun (WGS) entry which is preliminary data.</text>
</comment>
<gene>
    <name evidence="2" type="ORF">UZ20_WS6002000819</name>
</gene>
<evidence type="ECO:0000313" key="2">
    <source>
        <dbReference type="EMBL" id="KXK08291.1"/>
    </source>
</evidence>
<keyword evidence="1" id="KW-0812">Transmembrane</keyword>
<evidence type="ECO:0000313" key="3">
    <source>
        <dbReference type="Proteomes" id="UP000070449"/>
    </source>
</evidence>
<dbReference type="STRING" id="1617427.UZ20_WS6002000819"/>
<keyword evidence="1" id="KW-0472">Membrane</keyword>
<accession>A0A136KFU7</accession>